<dbReference type="InterPro" id="IPR032866">
    <property type="entry name" value="Prok_Ub"/>
</dbReference>
<keyword evidence="2" id="KW-1185">Reference proteome</keyword>
<evidence type="ECO:0008006" key="3">
    <source>
        <dbReference type="Google" id="ProtNLM"/>
    </source>
</evidence>
<dbReference type="EMBL" id="CP021084">
    <property type="protein sequence ID" value="ASN83232.1"/>
    <property type="molecule type" value="Genomic_DNA"/>
</dbReference>
<dbReference type="Proteomes" id="UP000259030">
    <property type="component" value="Plasmid pDFI3"/>
</dbReference>
<dbReference type="RefSeq" id="WP_027462680.1">
    <property type="nucleotide sequence ID" value="NZ_CP021084.1"/>
</dbReference>
<evidence type="ECO:0000313" key="2">
    <source>
        <dbReference type="Proteomes" id="UP000259030"/>
    </source>
</evidence>
<gene>
    <name evidence="1" type="ORF">DFI_18720</name>
</gene>
<geneLocation type="plasmid" evidence="2">
    <name>pdfi3</name>
</geneLocation>
<dbReference type="InterPro" id="IPR022289">
    <property type="entry name" value="PRTRC_protein-C"/>
</dbReference>
<accession>A0A221T2W0</accession>
<name>A0A221T2W0_9DEIO</name>
<reference evidence="1 2" key="1">
    <citation type="submission" date="2017-05" db="EMBL/GenBank/DDBJ databases">
        <title>The complete genome sequence of Deinococcus ficus isolated from the rhizosphere of the Ficus religiosa L. in Taiwan.</title>
        <authorList>
            <person name="Wu K.-M."/>
            <person name="Liao T.-L."/>
            <person name="Liu Y.-M."/>
            <person name="Young C.-C."/>
            <person name="Tsai S.-F."/>
        </authorList>
    </citation>
    <scope>NUCLEOTIDE SEQUENCE [LARGE SCALE GENOMIC DNA]</scope>
    <source>
        <strain evidence="1 2">CC-FR2-10</strain>
        <plasmid evidence="2">pdfi3</plasmid>
    </source>
</reference>
<dbReference type="NCBIfam" id="TIGR03738">
    <property type="entry name" value="PRTRC_C"/>
    <property type="match status" value="1"/>
</dbReference>
<proteinExistence type="predicted"/>
<dbReference type="AlphaFoldDB" id="A0A221T2W0"/>
<dbReference type="KEGG" id="dfc:DFI_18720"/>
<keyword evidence="1" id="KW-0614">Plasmid</keyword>
<protein>
    <recommendedName>
        <fullName evidence="3">PRTRC system protein C</fullName>
    </recommendedName>
</protein>
<organism evidence="1 2">
    <name type="scientific">Deinococcus ficus</name>
    <dbReference type="NCBI Taxonomy" id="317577"/>
    <lineage>
        <taxon>Bacteria</taxon>
        <taxon>Thermotogati</taxon>
        <taxon>Deinococcota</taxon>
        <taxon>Deinococci</taxon>
        <taxon>Deinococcales</taxon>
        <taxon>Deinococcaceae</taxon>
        <taxon>Deinococcus</taxon>
    </lineage>
</organism>
<sequence length="67" mass="7288">MIVTPTERVLKYKGSTLTDLNPSASVSDVLKMHAATRPELLNAQVEGPTLEDGRNVYTVNPKATYKG</sequence>
<evidence type="ECO:0000313" key="1">
    <source>
        <dbReference type="EMBL" id="ASN83232.1"/>
    </source>
</evidence>
<dbReference type="Pfam" id="PF14454">
    <property type="entry name" value="Prok_Ub"/>
    <property type="match status" value="1"/>
</dbReference>